<reference evidence="2" key="1">
    <citation type="submission" date="2017-03" db="EMBL/GenBank/DDBJ databases">
        <title>Phytopthora megakarya and P. palmivora, two closely related causual agents of cacao black pod achieved similar genome size and gene model numbers by different mechanisms.</title>
        <authorList>
            <person name="Ali S."/>
            <person name="Shao J."/>
            <person name="Larry D.J."/>
            <person name="Kronmiller B."/>
            <person name="Shen D."/>
            <person name="Strem M.D."/>
            <person name="Melnick R.L."/>
            <person name="Guiltinan M.J."/>
            <person name="Tyler B.M."/>
            <person name="Meinhardt L.W."/>
            <person name="Bailey B.A."/>
        </authorList>
    </citation>
    <scope>NUCLEOTIDE SEQUENCE [LARGE SCALE GENOMIC DNA]</scope>
    <source>
        <strain evidence="2">zdho120</strain>
    </source>
</reference>
<evidence type="ECO:0000313" key="2">
    <source>
        <dbReference type="Proteomes" id="UP000198211"/>
    </source>
</evidence>
<dbReference type="OrthoDB" id="157916at2759"/>
<proteinExistence type="predicted"/>
<name>A0A225WBU5_9STRA</name>
<dbReference type="AlphaFoldDB" id="A0A225WBU5"/>
<accession>A0A225WBU5</accession>
<protein>
    <submittedName>
        <fullName evidence="1">Uncharacterized protein</fullName>
    </submittedName>
</protein>
<sequence length="82" mass="9017">MDAESAKFISGAKALLKQLQMQQMEVPDELLRVQELVECVDNNAQKIAAALVTSRRPKTNVGSETTAELLREQRAYISQVGG</sequence>
<evidence type="ECO:0000313" key="1">
    <source>
        <dbReference type="EMBL" id="OWZ14609.1"/>
    </source>
</evidence>
<organism evidence="1 2">
    <name type="scientific">Phytophthora megakarya</name>
    <dbReference type="NCBI Taxonomy" id="4795"/>
    <lineage>
        <taxon>Eukaryota</taxon>
        <taxon>Sar</taxon>
        <taxon>Stramenopiles</taxon>
        <taxon>Oomycota</taxon>
        <taxon>Peronosporomycetes</taxon>
        <taxon>Peronosporales</taxon>
        <taxon>Peronosporaceae</taxon>
        <taxon>Phytophthora</taxon>
    </lineage>
</organism>
<dbReference type="Proteomes" id="UP000198211">
    <property type="component" value="Unassembled WGS sequence"/>
</dbReference>
<comment type="caution">
    <text evidence="1">The sequence shown here is derived from an EMBL/GenBank/DDBJ whole genome shotgun (WGS) entry which is preliminary data.</text>
</comment>
<dbReference type="EMBL" id="NBNE01001299">
    <property type="protein sequence ID" value="OWZ14609.1"/>
    <property type="molecule type" value="Genomic_DNA"/>
</dbReference>
<keyword evidence="2" id="KW-1185">Reference proteome</keyword>
<gene>
    <name evidence="1" type="ORF">PHMEG_00011882</name>
</gene>